<keyword evidence="2" id="KW-1185">Reference proteome</keyword>
<evidence type="ECO:0000313" key="1">
    <source>
        <dbReference type="EMBL" id="KEQ11290.1"/>
    </source>
</evidence>
<dbReference type="Proteomes" id="UP000028006">
    <property type="component" value="Unassembled WGS sequence"/>
</dbReference>
<evidence type="ECO:0000313" key="2">
    <source>
        <dbReference type="Proteomes" id="UP000028006"/>
    </source>
</evidence>
<name>A0A081MYL7_9GAMM</name>
<protein>
    <submittedName>
        <fullName evidence="1">Uncharacterized protein</fullName>
    </submittedName>
</protein>
<gene>
    <name evidence="1" type="ORF">GZ77_26125</name>
</gene>
<dbReference type="EMBL" id="JOKG01000009">
    <property type="protein sequence ID" value="KEQ11290.1"/>
    <property type="molecule type" value="Genomic_DNA"/>
</dbReference>
<dbReference type="AlphaFoldDB" id="A0A081MYL7"/>
<dbReference type="RefSeq" id="WP_034880001.1">
    <property type="nucleotide sequence ID" value="NZ_JOKG01000009.1"/>
</dbReference>
<reference evidence="1 2" key="1">
    <citation type="submission" date="2014-06" db="EMBL/GenBank/DDBJ databases">
        <title>Whole Genome Sequences of Three Symbiotic Endozoicomonas Bacteria.</title>
        <authorList>
            <person name="Neave M.J."/>
            <person name="Apprill A."/>
            <person name="Voolstra C.R."/>
        </authorList>
    </citation>
    <scope>NUCLEOTIDE SEQUENCE [LARGE SCALE GENOMIC DNA]</scope>
    <source>
        <strain evidence="1 2">LMG 24815</strain>
    </source>
</reference>
<organism evidence="1 2">
    <name type="scientific">Endozoicomonas montiporae</name>
    <dbReference type="NCBI Taxonomy" id="1027273"/>
    <lineage>
        <taxon>Bacteria</taxon>
        <taxon>Pseudomonadati</taxon>
        <taxon>Pseudomonadota</taxon>
        <taxon>Gammaproteobacteria</taxon>
        <taxon>Oceanospirillales</taxon>
        <taxon>Endozoicomonadaceae</taxon>
        <taxon>Endozoicomonas</taxon>
    </lineage>
</organism>
<comment type="caution">
    <text evidence="1">The sequence shown here is derived from an EMBL/GenBank/DDBJ whole genome shotgun (WGS) entry which is preliminary data.</text>
</comment>
<proteinExistence type="predicted"/>
<sequence>MNRSEVRQELAQVNAAITAILEGGQSVTVNTGGGNRQVGMADLKTLYARKDKLNRMLRGGPGFRQGIPV</sequence>
<accession>A0A081MYL7</accession>